<dbReference type="EMBL" id="JACHCB010000002">
    <property type="protein sequence ID" value="MBB6108351.1"/>
    <property type="molecule type" value="Genomic_DNA"/>
</dbReference>
<evidence type="ECO:0000259" key="1">
    <source>
        <dbReference type="Pfam" id="PF03235"/>
    </source>
</evidence>
<comment type="caution">
    <text evidence="2">The sequence shown here is derived from an EMBL/GenBank/DDBJ whole genome shotgun (WGS) entry which is preliminary data.</text>
</comment>
<sequence>MPDLFQSTDISHISFIHYAELFLNKNHAEFDCIQLPPIQRNSVWNVAQIERLWDSLLRGFPIGSFYLSERKQKTVARSVLDGIQKEQPGNGYFLLDGQQRTRALLLGFKATNSARLYIDLDPHLPFHNPEDNDRKFIFRLLTNYQPWGMNKETPVRKLSDPEKQNARKLLTRSNLHYDYQLKINHETVLDDYQRLNGLSPWPIQSQLPVPVDILIEACGGYSGNFCEADWNCIMEYVPEQYKSNRTAEPTDCFKDVLKSMRNLLSKEAARQRHISLLLHTEEEVSQNISKNIDPLEVLFTRVNANGTPLEGEEMAYSLLKSSWDEAYNLVSQILNNPEIGYLFTPTKLVMAASRLAAHRAKKNDDPKPNVTKFRQWIAERSDNDQSFFLNEMKKLMLPDDLQVSRFTRILSHFCQLAIFRENGPSGDPGLPRTLLLHLRASLIHPVLIWIDRQLDQETDLEISRKGILRYLSYSLVGFDDPDKASKVAVRVITSTNNTIFPDREIYLECLENDLAKVMPEPDQIFSFGNEPADGYLRHWDALLGEETDPFHAFRHSFWWKKELLLWFQRSDIPVWFPGYNPMSEDASDTPYDYDHILPASHIFGQGARNNLPDATPDQENAFRERRGLYLGSIGNYRIWPLWANRSDGNICPAEKLRMDMTDFREDKVARQLKYATEKDFTEASCINTDNRDSWYGCTGNPAKWPDRRRKAWQSAVEDRIKYLYLIFYNTLQFKDWRIEEPQQENKILLNIIENQSLN</sequence>
<protein>
    <recommendedName>
        <fullName evidence="1">GmrSD restriction endonucleases N-terminal domain-containing protein</fullName>
    </recommendedName>
</protein>
<dbReference type="PANTHER" id="PTHR37292">
    <property type="entry name" value="VNG6097C"/>
    <property type="match status" value="1"/>
</dbReference>
<evidence type="ECO:0000313" key="2">
    <source>
        <dbReference type="EMBL" id="MBB6108351.1"/>
    </source>
</evidence>
<name>A0ABR6PF85_9SPHI</name>
<reference evidence="2 3" key="1">
    <citation type="submission" date="2020-08" db="EMBL/GenBank/DDBJ databases">
        <title>Genomic Encyclopedia of Type Strains, Phase IV (KMG-V): Genome sequencing to study the core and pangenomes of soil and plant-associated prokaryotes.</title>
        <authorList>
            <person name="Whitman W."/>
        </authorList>
    </citation>
    <scope>NUCLEOTIDE SEQUENCE [LARGE SCALE GENOMIC DNA]</scope>
    <source>
        <strain evidence="2 3">ANJLi2</strain>
    </source>
</reference>
<dbReference type="InterPro" id="IPR004919">
    <property type="entry name" value="GmrSD_N"/>
</dbReference>
<dbReference type="PANTHER" id="PTHR37292:SF2">
    <property type="entry name" value="DUF262 DOMAIN-CONTAINING PROTEIN"/>
    <property type="match status" value="1"/>
</dbReference>
<dbReference type="RefSeq" id="WP_076371411.1">
    <property type="nucleotide sequence ID" value="NZ_FTMG01000002.1"/>
</dbReference>
<gene>
    <name evidence="2" type="ORF">HDF23_001086</name>
</gene>
<accession>A0ABR6PF85</accession>
<feature type="domain" description="GmrSD restriction endonucleases N-terminal" evidence="1">
    <location>
        <begin position="23"/>
        <end position="314"/>
    </location>
</feature>
<proteinExistence type="predicted"/>
<evidence type="ECO:0000313" key="3">
    <source>
        <dbReference type="Proteomes" id="UP000541583"/>
    </source>
</evidence>
<dbReference type="Proteomes" id="UP000541583">
    <property type="component" value="Unassembled WGS sequence"/>
</dbReference>
<keyword evidence="3" id="KW-1185">Reference proteome</keyword>
<dbReference type="Pfam" id="PF03235">
    <property type="entry name" value="GmrSD_N"/>
    <property type="match status" value="1"/>
</dbReference>
<organism evidence="2 3">
    <name type="scientific">Mucilaginibacter lappiensis</name>
    <dbReference type="NCBI Taxonomy" id="354630"/>
    <lineage>
        <taxon>Bacteria</taxon>
        <taxon>Pseudomonadati</taxon>
        <taxon>Bacteroidota</taxon>
        <taxon>Sphingobacteriia</taxon>
        <taxon>Sphingobacteriales</taxon>
        <taxon>Sphingobacteriaceae</taxon>
        <taxon>Mucilaginibacter</taxon>
    </lineage>
</organism>